<evidence type="ECO:0000313" key="3">
    <source>
        <dbReference type="Proteomes" id="UP000323597"/>
    </source>
</evidence>
<dbReference type="EMBL" id="CM017638">
    <property type="protein sequence ID" value="TYJ43791.1"/>
    <property type="molecule type" value="Genomic_DNA"/>
</dbReference>
<sequence length="98" mass="11227">MAKSQVVHGVERRLRTHGSFSAWERWLGTLQKLLVYVAALGSRLGICCFRPCILLGLLFLVVGLWTLDFIILVLLFYFVFILFYFGVSPGTNWVLQCQ</sequence>
<feature type="transmembrane region" description="Helical" evidence="1">
    <location>
        <begin position="33"/>
        <end position="62"/>
    </location>
</feature>
<dbReference type="Proteomes" id="UP000323597">
    <property type="component" value="Chromosome A03"/>
</dbReference>
<gene>
    <name evidence="2" type="ORF">E1A91_A03G177600v1</name>
</gene>
<evidence type="ECO:0000313" key="2">
    <source>
        <dbReference type="EMBL" id="TYJ43791.1"/>
    </source>
</evidence>
<reference evidence="2 3" key="1">
    <citation type="submission" date="2019-07" db="EMBL/GenBank/DDBJ databases">
        <title>WGS assembly of Gossypium mustelinum.</title>
        <authorList>
            <person name="Chen Z.J."/>
            <person name="Sreedasyam A."/>
            <person name="Ando A."/>
            <person name="Song Q."/>
            <person name="De L."/>
            <person name="Hulse-Kemp A."/>
            <person name="Ding M."/>
            <person name="Ye W."/>
            <person name="Kirkbride R."/>
            <person name="Jenkins J."/>
            <person name="Plott C."/>
            <person name="Lovell J."/>
            <person name="Lin Y.-M."/>
            <person name="Vaughn R."/>
            <person name="Liu B."/>
            <person name="Li W."/>
            <person name="Simpson S."/>
            <person name="Scheffler B."/>
            <person name="Saski C."/>
            <person name="Grover C."/>
            <person name="Hu G."/>
            <person name="Conover J."/>
            <person name="Carlson J."/>
            <person name="Shu S."/>
            <person name="Boston L."/>
            <person name="Williams M."/>
            <person name="Peterson D."/>
            <person name="Mcgee K."/>
            <person name="Jones D."/>
            <person name="Wendel J."/>
            <person name="Stelly D."/>
            <person name="Grimwood J."/>
            <person name="Schmutz J."/>
        </authorList>
    </citation>
    <scope>NUCLEOTIDE SEQUENCE [LARGE SCALE GENOMIC DNA]</scope>
    <source>
        <strain evidence="2">1408120.09</strain>
    </source>
</reference>
<protein>
    <submittedName>
        <fullName evidence="2">Uncharacterized protein</fullName>
    </submittedName>
</protein>
<keyword evidence="1" id="KW-0812">Transmembrane</keyword>
<evidence type="ECO:0000256" key="1">
    <source>
        <dbReference type="SAM" id="Phobius"/>
    </source>
</evidence>
<keyword evidence="1" id="KW-0472">Membrane</keyword>
<feature type="transmembrane region" description="Helical" evidence="1">
    <location>
        <begin position="69"/>
        <end position="87"/>
    </location>
</feature>
<keyword evidence="3" id="KW-1185">Reference proteome</keyword>
<dbReference type="AlphaFoldDB" id="A0A5D3A1K1"/>
<name>A0A5D3A1K1_GOSMU</name>
<organism evidence="2 3">
    <name type="scientific">Gossypium mustelinum</name>
    <name type="common">Cotton</name>
    <name type="synonym">Gossypium caicoense</name>
    <dbReference type="NCBI Taxonomy" id="34275"/>
    <lineage>
        <taxon>Eukaryota</taxon>
        <taxon>Viridiplantae</taxon>
        <taxon>Streptophyta</taxon>
        <taxon>Embryophyta</taxon>
        <taxon>Tracheophyta</taxon>
        <taxon>Spermatophyta</taxon>
        <taxon>Magnoliopsida</taxon>
        <taxon>eudicotyledons</taxon>
        <taxon>Gunneridae</taxon>
        <taxon>Pentapetalae</taxon>
        <taxon>rosids</taxon>
        <taxon>malvids</taxon>
        <taxon>Malvales</taxon>
        <taxon>Malvaceae</taxon>
        <taxon>Malvoideae</taxon>
        <taxon>Gossypium</taxon>
    </lineage>
</organism>
<keyword evidence="1" id="KW-1133">Transmembrane helix</keyword>
<accession>A0A5D3A1K1</accession>
<proteinExistence type="predicted"/>